<dbReference type="HOGENOM" id="CLU_973788_0_0_1"/>
<evidence type="ECO:0000256" key="1">
    <source>
        <dbReference type="SAM" id="Phobius"/>
    </source>
</evidence>
<protein>
    <submittedName>
        <fullName evidence="2">Uncharacterized protein</fullName>
    </submittedName>
</protein>
<evidence type="ECO:0000313" key="2">
    <source>
        <dbReference type="EMBL" id="CCH60164.1"/>
    </source>
</evidence>
<dbReference type="EMBL" id="HE806318">
    <property type="protein sequence ID" value="CCH60164.1"/>
    <property type="molecule type" value="Genomic_DNA"/>
</dbReference>
<dbReference type="InParanoid" id="I2H1B2"/>
<keyword evidence="1" id="KW-0472">Membrane</keyword>
<reference evidence="2 3" key="1">
    <citation type="journal article" date="2011" name="Proc. Natl. Acad. Sci. U.S.A.">
        <title>Evolutionary erosion of yeast sex chromosomes by mating-type switching accidents.</title>
        <authorList>
            <person name="Gordon J.L."/>
            <person name="Armisen D."/>
            <person name="Proux-Wera E."/>
            <person name="Oheigeartaigh S.S."/>
            <person name="Byrne K.P."/>
            <person name="Wolfe K.H."/>
        </authorList>
    </citation>
    <scope>NUCLEOTIDE SEQUENCE [LARGE SCALE GENOMIC DNA]</scope>
    <source>
        <strain evidence="3">ATCC 34711 / CBS 6284 / DSM 70876 / NBRC 10599 / NRRL Y-10934 / UCD 77-7</strain>
    </source>
</reference>
<dbReference type="Proteomes" id="UP000002866">
    <property type="component" value="Chromosome 3"/>
</dbReference>
<keyword evidence="1" id="KW-0812">Transmembrane</keyword>
<accession>I2H1B2</accession>
<gene>
    <name evidence="2" type="primary">TBLA0C03615</name>
    <name evidence="2" type="ORF">TBLA_0C03615</name>
</gene>
<proteinExistence type="predicted"/>
<dbReference type="GeneID" id="14495144"/>
<evidence type="ECO:0000313" key="3">
    <source>
        <dbReference type="Proteomes" id="UP000002866"/>
    </source>
</evidence>
<dbReference type="KEGG" id="tbl:TBLA_0C03615"/>
<keyword evidence="1" id="KW-1133">Transmembrane helix</keyword>
<dbReference type="AlphaFoldDB" id="I2H1B2"/>
<name>I2H1B2_HENB6</name>
<keyword evidence="3" id="KW-1185">Reference proteome</keyword>
<sequence length="286" mass="34008">MQIYKTVLLNDFNKTLREFIISIKKIQKVYIKKDRSKCKVFGFSRQGTLFKLDPSLLNIDIADIKHEFTKLYLEKFLKFIIIQAPSKSFKRPKKFVDQRFIIYLPKFISSDRLQNKHIDIISLPTTIMFFDDSQLDLLDENYNWRNLKNTTHIDFVQGFLTQFVQVYPFIELTKSWDIRTQQTLEISSLRCFRKKKKLNQCLNSFITQRQALTLIKISINLANALDENVEWKNNCKGDLILFDSLCGNNIIKIKNELKFIKRIETAYGLFFTFLLFLILLRLIFIL</sequence>
<organism evidence="2 3">
    <name type="scientific">Henningerozyma blattae (strain ATCC 34711 / CBS 6284 / DSM 70876 / NBRC 10599 / NRRL Y-10934 / UCD 77-7)</name>
    <name type="common">Yeast</name>
    <name type="synonym">Tetrapisispora blattae</name>
    <dbReference type="NCBI Taxonomy" id="1071380"/>
    <lineage>
        <taxon>Eukaryota</taxon>
        <taxon>Fungi</taxon>
        <taxon>Dikarya</taxon>
        <taxon>Ascomycota</taxon>
        <taxon>Saccharomycotina</taxon>
        <taxon>Saccharomycetes</taxon>
        <taxon>Saccharomycetales</taxon>
        <taxon>Saccharomycetaceae</taxon>
        <taxon>Henningerozyma</taxon>
    </lineage>
</organism>
<feature type="transmembrane region" description="Helical" evidence="1">
    <location>
        <begin position="266"/>
        <end position="284"/>
    </location>
</feature>
<dbReference type="RefSeq" id="XP_004179683.1">
    <property type="nucleotide sequence ID" value="XM_004179635.1"/>
</dbReference>